<evidence type="ECO:0000256" key="3">
    <source>
        <dbReference type="ARBA" id="ARBA00022525"/>
    </source>
</evidence>
<dbReference type="FunCoup" id="B0WHY1">
    <property type="interactions" value="39"/>
</dbReference>
<sequence>MEDGNSVCRRGELDDVVTSGLSEGTRTLENDPILRAQGFISNTCVGIVLKPGRTLGGERVVNPFRVDFGCIKLNLSKPIAFVTHGWTDDANKLWVQDIAQKVIRHLDRNVCVVQWKQLSAYKYEQAATENTLIVSDYLTKFIRFLVQNGLELKDMILIGHSLGAHVMGQTGYNFNGEIGQIYGLDPARAFFTVPEDRGLQYRLDSTDAKYVQMIITTRGLGGVLFGDGHDNFYPNGGTNPQPHCTFPLLTDAEFANQLLCSHIHSTTLFRLSLSPWTLYLGNRCDSYPRYLLGMCKDHKPNNLGIFNNRAGGDFYLRTTPKSPLIAHMNQLGSLHHGY</sequence>
<dbReference type="SUPFAM" id="SSF53474">
    <property type="entry name" value="alpha/beta-Hydrolases"/>
    <property type="match status" value="1"/>
</dbReference>
<proteinExistence type="inferred from homology"/>
<dbReference type="PRINTS" id="PR00821">
    <property type="entry name" value="TAGLIPASE"/>
</dbReference>
<dbReference type="GO" id="GO:0016298">
    <property type="term" value="F:lipase activity"/>
    <property type="evidence" value="ECO:0007669"/>
    <property type="project" value="InterPro"/>
</dbReference>
<dbReference type="InterPro" id="IPR000734">
    <property type="entry name" value="TAG_lipase"/>
</dbReference>
<dbReference type="eggNOG" id="ENOG502RYX8">
    <property type="taxonomic scope" value="Eukaryota"/>
</dbReference>
<dbReference type="EMBL" id="DS231941">
    <property type="protein sequence ID" value="EDS28063.1"/>
    <property type="molecule type" value="Genomic_DNA"/>
</dbReference>
<dbReference type="Proteomes" id="UP000002320">
    <property type="component" value="Unassembled WGS sequence"/>
</dbReference>
<evidence type="ECO:0000313" key="7">
    <source>
        <dbReference type="EnsemblMetazoa" id="CPIJ006442-PA"/>
    </source>
</evidence>
<comment type="similarity">
    <text evidence="2 4">Belongs to the AB hydrolase superfamily. Lipase family.</text>
</comment>
<dbReference type="Pfam" id="PF00151">
    <property type="entry name" value="Lipase"/>
    <property type="match status" value="1"/>
</dbReference>
<name>B0WHY1_CULQU</name>
<dbReference type="GO" id="GO:0016042">
    <property type="term" value="P:lipid catabolic process"/>
    <property type="evidence" value="ECO:0007669"/>
    <property type="project" value="TreeGrafter"/>
</dbReference>
<evidence type="ECO:0000259" key="5">
    <source>
        <dbReference type="Pfam" id="PF00151"/>
    </source>
</evidence>
<dbReference type="InParanoid" id="B0WHY1"/>
<dbReference type="Gene3D" id="3.40.50.1820">
    <property type="entry name" value="alpha/beta hydrolase"/>
    <property type="match status" value="1"/>
</dbReference>
<dbReference type="GO" id="GO:0005615">
    <property type="term" value="C:extracellular space"/>
    <property type="evidence" value="ECO:0007669"/>
    <property type="project" value="TreeGrafter"/>
</dbReference>
<dbReference type="AlphaFoldDB" id="B0WHY1"/>
<dbReference type="PANTHER" id="PTHR11610">
    <property type="entry name" value="LIPASE"/>
    <property type="match status" value="1"/>
</dbReference>
<reference evidence="7" key="2">
    <citation type="submission" date="2021-02" db="UniProtKB">
        <authorList>
            <consortium name="EnsemblMetazoa"/>
        </authorList>
    </citation>
    <scope>IDENTIFICATION</scope>
    <source>
        <strain evidence="7">JHB</strain>
    </source>
</reference>
<dbReference type="VEuPathDB" id="VectorBase:CPIJ006442"/>
<dbReference type="KEGG" id="cqu:CpipJ_CPIJ006442"/>
<dbReference type="EnsemblMetazoa" id="CPIJ006442-RA">
    <property type="protein sequence ID" value="CPIJ006442-PA"/>
    <property type="gene ID" value="CPIJ006442"/>
</dbReference>
<gene>
    <name evidence="7" type="primary">6038528</name>
    <name evidence="6" type="ORF">CpipJ_CPIJ006442</name>
</gene>
<dbReference type="HOGENOM" id="CLU_027171_2_3_1"/>
<dbReference type="PANTHER" id="PTHR11610:SF178">
    <property type="entry name" value="LIPASE MEMBER H-A-LIKE PROTEIN"/>
    <property type="match status" value="1"/>
</dbReference>
<dbReference type="InterPro" id="IPR029058">
    <property type="entry name" value="AB_hydrolase_fold"/>
</dbReference>
<keyword evidence="8" id="KW-1185">Reference proteome</keyword>
<feature type="domain" description="Lipase" evidence="5">
    <location>
        <begin position="73"/>
        <end position="323"/>
    </location>
</feature>
<dbReference type="InterPro" id="IPR013818">
    <property type="entry name" value="Lipase"/>
</dbReference>
<evidence type="ECO:0000256" key="1">
    <source>
        <dbReference type="ARBA" id="ARBA00004613"/>
    </source>
</evidence>
<protein>
    <submittedName>
        <fullName evidence="6 7">Lipase</fullName>
    </submittedName>
</protein>
<dbReference type="OMA" id="PIMLITH"/>
<dbReference type="VEuPathDB" id="VectorBase:CQUJHB017577"/>
<dbReference type="OrthoDB" id="199913at2759"/>
<evidence type="ECO:0000313" key="8">
    <source>
        <dbReference type="Proteomes" id="UP000002320"/>
    </source>
</evidence>
<evidence type="ECO:0000313" key="6">
    <source>
        <dbReference type="EMBL" id="EDS28063.1"/>
    </source>
</evidence>
<accession>B0WHY1</accession>
<keyword evidence="3" id="KW-0964">Secreted</keyword>
<comment type="subcellular location">
    <subcellularLocation>
        <location evidence="1">Secreted</location>
    </subcellularLocation>
</comment>
<organism>
    <name type="scientific">Culex quinquefasciatus</name>
    <name type="common">Southern house mosquito</name>
    <name type="synonym">Culex pungens</name>
    <dbReference type="NCBI Taxonomy" id="7176"/>
    <lineage>
        <taxon>Eukaryota</taxon>
        <taxon>Metazoa</taxon>
        <taxon>Ecdysozoa</taxon>
        <taxon>Arthropoda</taxon>
        <taxon>Hexapoda</taxon>
        <taxon>Insecta</taxon>
        <taxon>Pterygota</taxon>
        <taxon>Neoptera</taxon>
        <taxon>Endopterygota</taxon>
        <taxon>Diptera</taxon>
        <taxon>Nematocera</taxon>
        <taxon>Culicoidea</taxon>
        <taxon>Culicidae</taxon>
        <taxon>Culicinae</taxon>
        <taxon>Culicini</taxon>
        <taxon>Culex</taxon>
        <taxon>Culex</taxon>
    </lineage>
</organism>
<reference evidence="6" key="1">
    <citation type="submission" date="2007-03" db="EMBL/GenBank/DDBJ databases">
        <title>Annotation of Culex pipiens quinquefasciatus.</title>
        <authorList>
            <consortium name="The Broad Institute Genome Sequencing Platform"/>
            <person name="Atkinson P.W."/>
            <person name="Hemingway J."/>
            <person name="Christensen B.M."/>
            <person name="Higgs S."/>
            <person name="Kodira C."/>
            <person name="Hannick L."/>
            <person name="Megy K."/>
            <person name="O'Leary S."/>
            <person name="Pearson M."/>
            <person name="Haas B.J."/>
            <person name="Mauceli E."/>
            <person name="Wortman J.R."/>
            <person name="Lee N.H."/>
            <person name="Guigo R."/>
            <person name="Stanke M."/>
            <person name="Alvarado L."/>
            <person name="Amedeo P."/>
            <person name="Antoine C.H."/>
            <person name="Arensburger P."/>
            <person name="Bidwell S.L."/>
            <person name="Crawford M."/>
            <person name="Camaro F."/>
            <person name="Devon K."/>
            <person name="Engels R."/>
            <person name="Hammond M."/>
            <person name="Howarth C."/>
            <person name="Koehrsen M."/>
            <person name="Lawson D."/>
            <person name="Montgomery P."/>
            <person name="Nene V."/>
            <person name="Nusbaum C."/>
            <person name="Puiu D."/>
            <person name="Romero-Severson J."/>
            <person name="Severson D.W."/>
            <person name="Shumway M."/>
            <person name="Sisk P."/>
            <person name="Stolte C."/>
            <person name="Zeng Q."/>
            <person name="Eisenstadt E."/>
            <person name="Fraser-Liggett C."/>
            <person name="Strausberg R."/>
            <person name="Galagan J."/>
            <person name="Birren B."/>
            <person name="Collins F.H."/>
        </authorList>
    </citation>
    <scope>NUCLEOTIDE SEQUENCE [LARGE SCALE GENOMIC DNA]</scope>
    <source>
        <strain evidence="6">JHB</strain>
    </source>
</reference>
<evidence type="ECO:0000256" key="4">
    <source>
        <dbReference type="RuleBase" id="RU004262"/>
    </source>
</evidence>
<evidence type="ECO:0000256" key="2">
    <source>
        <dbReference type="ARBA" id="ARBA00010701"/>
    </source>
</evidence>